<feature type="compositionally biased region" description="Polar residues" evidence="1">
    <location>
        <begin position="357"/>
        <end position="366"/>
    </location>
</feature>
<reference evidence="3" key="1">
    <citation type="journal article" date="2020" name="Fungal Divers.">
        <title>Resolving the Mortierellaceae phylogeny through synthesis of multi-gene phylogenetics and phylogenomics.</title>
        <authorList>
            <person name="Vandepol N."/>
            <person name="Liber J."/>
            <person name="Desiro A."/>
            <person name="Na H."/>
            <person name="Kennedy M."/>
            <person name="Barry K."/>
            <person name="Grigoriev I.V."/>
            <person name="Miller A.N."/>
            <person name="O'Donnell K."/>
            <person name="Stajich J.E."/>
            <person name="Bonito G."/>
        </authorList>
    </citation>
    <scope>NUCLEOTIDE SEQUENCE</scope>
    <source>
        <strain evidence="3">BC1065</strain>
    </source>
</reference>
<sequence length="486" mass="54069">MAPVKTRSGRHGHWRNKGEHKADPEDDNDDDFYGMRELKHQLASLNLRLKDTLGDGNCLFRALADQYTGSDAEHYRIRQDVCTYIEEHADHFKLFLDNQTVEAHVAQMRRNATYGGNVELVAFARLKRVDIRVYQPGYVFVIEGVDVKKEGSTPGQRPMLHIAYHSWEHYSSIRNIDGPFEGLPEINPRPVEQPALRKLTSDDPPRPIEMTIMKVTGTDDLQRIRDLMEKHKGDVDRVYEDIYEALNQEGDQDDDKSEKEEDEDKAKDGEKSEGRRNDKRDIGAQQLEESGEDEPEGRGTLSQEPLSGKAKRVARRIAKLKAKPSQGSSNIKDSEGRHDAVVTDSPKDTGEPPASANKASRSSTPAVDTPSPHPHTPPPRDSSPVPELVPIGSTAAAKDDDQPADLQGSRPSTPAESMLPAELTKPVVPKKRYISSREKKELAKRNQKSNRKHKGKQPSPTPSSGSDGGSVKSSSSNISGMRELFV</sequence>
<feature type="compositionally biased region" description="Basic residues" evidence="1">
    <location>
        <begin position="309"/>
        <end position="322"/>
    </location>
</feature>
<dbReference type="Gene3D" id="3.90.70.80">
    <property type="match status" value="1"/>
</dbReference>
<feature type="compositionally biased region" description="Low complexity" evidence="1">
    <location>
        <begin position="462"/>
        <end position="480"/>
    </location>
</feature>
<proteinExistence type="predicted"/>
<feature type="compositionally biased region" description="Basic and acidic residues" evidence="1">
    <location>
        <begin position="256"/>
        <end position="282"/>
    </location>
</feature>
<dbReference type="GO" id="GO:0016579">
    <property type="term" value="P:protein deubiquitination"/>
    <property type="evidence" value="ECO:0007669"/>
    <property type="project" value="TreeGrafter"/>
</dbReference>
<feature type="domain" description="OTU" evidence="2">
    <location>
        <begin position="47"/>
        <end position="176"/>
    </location>
</feature>
<dbReference type="GO" id="GO:0004843">
    <property type="term" value="F:cysteine-type deubiquitinase activity"/>
    <property type="evidence" value="ECO:0007669"/>
    <property type="project" value="TreeGrafter"/>
</dbReference>
<dbReference type="EMBL" id="JAAAJB010000101">
    <property type="protein sequence ID" value="KAG0266114.1"/>
    <property type="molecule type" value="Genomic_DNA"/>
</dbReference>
<evidence type="ECO:0000256" key="1">
    <source>
        <dbReference type="SAM" id="MobiDB-lite"/>
    </source>
</evidence>
<dbReference type="PANTHER" id="PTHR12419">
    <property type="entry name" value="OTU DOMAIN CONTAINING PROTEIN"/>
    <property type="match status" value="1"/>
</dbReference>
<feature type="region of interest" description="Disordered" evidence="1">
    <location>
        <begin position="247"/>
        <end position="486"/>
    </location>
</feature>
<feature type="region of interest" description="Disordered" evidence="1">
    <location>
        <begin position="1"/>
        <end position="28"/>
    </location>
</feature>
<feature type="compositionally biased region" description="Basic and acidic residues" evidence="1">
    <location>
        <begin position="332"/>
        <end position="350"/>
    </location>
</feature>
<feature type="compositionally biased region" description="Basic residues" evidence="1">
    <location>
        <begin position="445"/>
        <end position="456"/>
    </location>
</feature>
<dbReference type="PROSITE" id="PS50802">
    <property type="entry name" value="OTU"/>
    <property type="match status" value="1"/>
</dbReference>
<dbReference type="Proteomes" id="UP000807716">
    <property type="component" value="Unassembled WGS sequence"/>
</dbReference>
<dbReference type="Pfam" id="PF02338">
    <property type="entry name" value="OTU"/>
    <property type="match status" value="1"/>
</dbReference>
<protein>
    <recommendedName>
        <fullName evidence="2">OTU domain-containing protein</fullName>
    </recommendedName>
</protein>
<feature type="region of interest" description="Disordered" evidence="1">
    <location>
        <begin position="186"/>
        <end position="208"/>
    </location>
</feature>
<dbReference type="InterPro" id="IPR050704">
    <property type="entry name" value="Peptidase_C85-like"/>
</dbReference>
<organism evidence="3 4">
    <name type="scientific">Actinomortierella ambigua</name>
    <dbReference type="NCBI Taxonomy" id="1343610"/>
    <lineage>
        <taxon>Eukaryota</taxon>
        <taxon>Fungi</taxon>
        <taxon>Fungi incertae sedis</taxon>
        <taxon>Mucoromycota</taxon>
        <taxon>Mortierellomycotina</taxon>
        <taxon>Mortierellomycetes</taxon>
        <taxon>Mortierellales</taxon>
        <taxon>Mortierellaceae</taxon>
        <taxon>Actinomortierella</taxon>
    </lineage>
</organism>
<gene>
    <name evidence="3" type="ORF">DFQ27_000161</name>
</gene>
<evidence type="ECO:0000259" key="2">
    <source>
        <dbReference type="PROSITE" id="PS50802"/>
    </source>
</evidence>
<accession>A0A9P6QDA4</accession>
<evidence type="ECO:0000313" key="4">
    <source>
        <dbReference type="Proteomes" id="UP000807716"/>
    </source>
</evidence>
<comment type="caution">
    <text evidence="3">The sequence shown here is derived from an EMBL/GenBank/DDBJ whole genome shotgun (WGS) entry which is preliminary data.</text>
</comment>
<name>A0A9P6QDA4_9FUNG</name>
<feature type="compositionally biased region" description="Pro residues" evidence="1">
    <location>
        <begin position="371"/>
        <end position="381"/>
    </location>
</feature>
<keyword evidence="4" id="KW-1185">Reference proteome</keyword>
<dbReference type="InterPro" id="IPR003323">
    <property type="entry name" value="OTU_dom"/>
</dbReference>
<dbReference type="CDD" id="cd22756">
    <property type="entry name" value="OTU_OTUD3-like"/>
    <property type="match status" value="1"/>
</dbReference>
<feature type="compositionally biased region" description="Basic and acidic residues" evidence="1">
    <location>
        <begin position="435"/>
        <end position="444"/>
    </location>
</feature>
<dbReference type="SUPFAM" id="SSF54001">
    <property type="entry name" value="Cysteine proteinases"/>
    <property type="match status" value="1"/>
</dbReference>
<dbReference type="InterPro" id="IPR038765">
    <property type="entry name" value="Papain-like_cys_pep_sf"/>
</dbReference>
<dbReference type="AlphaFoldDB" id="A0A9P6QDA4"/>
<evidence type="ECO:0000313" key="3">
    <source>
        <dbReference type="EMBL" id="KAG0266114.1"/>
    </source>
</evidence>
<dbReference type="PANTHER" id="PTHR12419:SF7">
    <property type="entry name" value="OTU DOMAIN-CONTAINING PROTEIN 3"/>
    <property type="match status" value="1"/>
</dbReference>
<dbReference type="OrthoDB" id="415023at2759"/>